<keyword evidence="4 11" id="KW-0808">Transferase</keyword>
<dbReference type="Pfam" id="PF08447">
    <property type="entry name" value="PAS_3"/>
    <property type="match status" value="1"/>
</dbReference>
<dbReference type="FunFam" id="3.30.565.10:FF:000006">
    <property type="entry name" value="Sensor histidine kinase WalK"/>
    <property type="match status" value="1"/>
</dbReference>
<dbReference type="GO" id="GO:0000155">
    <property type="term" value="F:phosphorelay sensor kinase activity"/>
    <property type="evidence" value="ECO:0007669"/>
    <property type="project" value="InterPro"/>
</dbReference>
<evidence type="ECO:0000256" key="6">
    <source>
        <dbReference type="ARBA" id="ARBA00023012"/>
    </source>
</evidence>
<dbReference type="InterPro" id="IPR004358">
    <property type="entry name" value="Sig_transdc_His_kin-like_C"/>
</dbReference>
<dbReference type="InterPro" id="IPR000014">
    <property type="entry name" value="PAS"/>
</dbReference>
<name>A0A1J5PTK2_9ZZZZ</name>
<dbReference type="PRINTS" id="PR00344">
    <property type="entry name" value="BCTRLSENSOR"/>
</dbReference>
<dbReference type="PROSITE" id="PS50113">
    <property type="entry name" value="PAC"/>
    <property type="match status" value="2"/>
</dbReference>
<reference evidence="11" key="1">
    <citation type="submission" date="2016-10" db="EMBL/GenBank/DDBJ databases">
        <title>Sequence of Gallionella enrichment culture.</title>
        <authorList>
            <person name="Poehlein A."/>
            <person name="Muehling M."/>
            <person name="Daniel R."/>
        </authorList>
    </citation>
    <scope>NUCLEOTIDE SEQUENCE</scope>
</reference>
<dbReference type="EMBL" id="MLJW01003896">
    <property type="protein sequence ID" value="OIQ71063.1"/>
    <property type="molecule type" value="Genomic_DNA"/>
</dbReference>
<keyword evidence="5 11" id="KW-0418">Kinase</keyword>
<feature type="domain" description="PAC" evidence="10">
    <location>
        <begin position="214"/>
        <end position="266"/>
    </location>
</feature>
<gene>
    <name evidence="11" type="primary">yycG_4</name>
    <name evidence="11" type="ORF">GALL_473220</name>
</gene>
<evidence type="ECO:0000259" key="10">
    <source>
        <dbReference type="PROSITE" id="PS50113"/>
    </source>
</evidence>
<evidence type="ECO:0000256" key="4">
    <source>
        <dbReference type="ARBA" id="ARBA00022679"/>
    </source>
</evidence>
<dbReference type="SMART" id="SM00086">
    <property type="entry name" value="PAC"/>
    <property type="match status" value="2"/>
</dbReference>
<evidence type="ECO:0000256" key="1">
    <source>
        <dbReference type="ARBA" id="ARBA00000085"/>
    </source>
</evidence>
<evidence type="ECO:0000259" key="8">
    <source>
        <dbReference type="PROSITE" id="PS50109"/>
    </source>
</evidence>
<evidence type="ECO:0000256" key="7">
    <source>
        <dbReference type="ARBA" id="ARBA00023136"/>
    </source>
</evidence>
<organism evidence="11">
    <name type="scientific">mine drainage metagenome</name>
    <dbReference type="NCBI Taxonomy" id="410659"/>
    <lineage>
        <taxon>unclassified sequences</taxon>
        <taxon>metagenomes</taxon>
        <taxon>ecological metagenomes</taxon>
    </lineage>
</organism>
<dbReference type="CDD" id="cd00130">
    <property type="entry name" value="PAS"/>
    <property type="match status" value="2"/>
</dbReference>
<dbReference type="PROSITE" id="PS50109">
    <property type="entry name" value="HIS_KIN"/>
    <property type="match status" value="1"/>
</dbReference>
<dbReference type="PROSITE" id="PS50112">
    <property type="entry name" value="PAS"/>
    <property type="match status" value="1"/>
</dbReference>
<dbReference type="InterPro" id="IPR003661">
    <property type="entry name" value="HisK_dim/P_dom"/>
</dbReference>
<sequence length="515" mass="57550">MRVSEKISEQEKRWNLALEGSQIGVFDVDLATGHGVASETWRALAGFGFDEFTDSEAEWKARIDPRDWPHVRQANIACIKGEAVKMQAEYRFRADDGRWHWMRSEARVIARDAHGRALRLLGTMTDITPLREALNRVKSREAELERLIASAPVAMTVLALDGTFLMANPAFGLFAGYPEASLIGRKLQDLPMTGERLEDRDEIHQMLAGTLDYYNTEKHYIQPDGTEVFGLMSYTILRGNDGEEPRFICQILDITERKRLDQMRADFVATVSHELRTPLTSINGSLKLVLGLMSKELPTKALHLLTVAHQNCDRLGRLVNDLLDMQKFASGKSTLEMERCEVTQIVRQTLVDNASYGQKFSVRFKPLVSIAQIWSRIDVNRFQQVMANLLSNAAKFSPEGGEVITEVRRTDKMLVVSVTNSGLGIPPEFRDKIFTPFTQASDTSTRDREGSGLGLVISKEIVERMGGEIGYESVPGGSTTFWIKLPLDETEDAASDLDGGADAMSAYAELRKGNL</sequence>
<dbReference type="InterPro" id="IPR000700">
    <property type="entry name" value="PAS-assoc_C"/>
</dbReference>
<dbReference type="Gene3D" id="1.10.287.130">
    <property type="match status" value="1"/>
</dbReference>
<dbReference type="SUPFAM" id="SSF55874">
    <property type="entry name" value="ATPase domain of HSP90 chaperone/DNA topoisomerase II/histidine kinase"/>
    <property type="match status" value="1"/>
</dbReference>
<keyword evidence="6" id="KW-0902">Two-component regulatory system</keyword>
<dbReference type="InterPro" id="IPR003594">
    <property type="entry name" value="HATPase_dom"/>
</dbReference>
<dbReference type="NCBIfam" id="TIGR00229">
    <property type="entry name" value="sensory_box"/>
    <property type="match status" value="2"/>
</dbReference>
<evidence type="ECO:0000256" key="5">
    <source>
        <dbReference type="ARBA" id="ARBA00022777"/>
    </source>
</evidence>
<dbReference type="CDD" id="cd16922">
    <property type="entry name" value="HATPase_EvgS-ArcB-TorS-like"/>
    <property type="match status" value="1"/>
</dbReference>
<evidence type="ECO:0000256" key="3">
    <source>
        <dbReference type="ARBA" id="ARBA00022553"/>
    </source>
</evidence>
<dbReference type="InterPro" id="IPR013655">
    <property type="entry name" value="PAS_fold_3"/>
</dbReference>
<dbReference type="FunFam" id="1.10.287.130:FF:000001">
    <property type="entry name" value="Two-component sensor histidine kinase"/>
    <property type="match status" value="1"/>
</dbReference>
<keyword evidence="3" id="KW-0597">Phosphoprotein</keyword>
<dbReference type="SUPFAM" id="SSF47384">
    <property type="entry name" value="Homodimeric domain of signal transducing histidine kinase"/>
    <property type="match status" value="1"/>
</dbReference>
<protein>
    <recommendedName>
        <fullName evidence="2">histidine kinase</fullName>
        <ecNumber evidence="2">2.7.13.3</ecNumber>
    </recommendedName>
</protein>
<dbReference type="Pfam" id="PF00512">
    <property type="entry name" value="HisKA"/>
    <property type="match status" value="1"/>
</dbReference>
<dbReference type="SMART" id="SM00091">
    <property type="entry name" value="PAS"/>
    <property type="match status" value="2"/>
</dbReference>
<dbReference type="Pfam" id="PF02518">
    <property type="entry name" value="HATPase_c"/>
    <property type="match status" value="1"/>
</dbReference>
<dbReference type="InterPro" id="IPR001610">
    <property type="entry name" value="PAC"/>
</dbReference>
<feature type="domain" description="PAC" evidence="10">
    <location>
        <begin position="86"/>
        <end position="139"/>
    </location>
</feature>
<dbReference type="Gene3D" id="3.30.565.10">
    <property type="entry name" value="Histidine kinase-like ATPase, C-terminal domain"/>
    <property type="match status" value="1"/>
</dbReference>
<keyword evidence="7" id="KW-0472">Membrane</keyword>
<dbReference type="SMART" id="SM00387">
    <property type="entry name" value="HATPase_c"/>
    <property type="match status" value="1"/>
</dbReference>
<dbReference type="AlphaFoldDB" id="A0A1J5PTK2"/>
<proteinExistence type="predicted"/>
<feature type="domain" description="Histidine kinase" evidence="8">
    <location>
        <begin position="270"/>
        <end position="489"/>
    </location>
</feature>
<comment type="catalytic activity">
    <reaction evidence="1">
        <text>ATP + protein L-histidine = ADP + protein N-phospho-L-histidine.</text>
        <dbReference type="EC" id="2.7.13.3"/>
    </reaction>
</comment>
<dbReference type="InterPro" id="IPR005467">
    <property type="entry name" value="His_kinase_dom"/>
</dbReference>
<dbReference type="PANTHER" id="PTHR43711:SF1">
    <property type="entry name" value="HISTIDINE KINASE 1"/>
    <property type="match status" value="1"/>
</dbReference>
<dbReference type="SMART" id="SM00388">
    <property type="entry name" value="HisKA"/>
    <property type="match status" value="1"/>
</dbReference>
<evidence type="ECO:0000256" key="2">
    <source>
        <dbReference type="ARBA" id="ARBA00012438"/>
    </source>
</evidence>
<dbReference type="Gene3D" id="3.30.450.20">
    <property type="entry name" value="PAS domain"/>
    <property type="match status" value="2"/>
</dbReference>
<dbReference type="SUPFAM" id="SSF55785">
    <property type="entry name" value="PYP-like sensor domain (PAS domain)"/>
    <property type="match status" value="2"/>
</dbReference>
<dbReference type="Pfam" id="PF08448">
    <property type="entry name" value="PAS_4"/>
    <property type="match status" value="1"/>
</dbReference>
<dbReference type="PANTHER" id="PTHR43711">
    <property type="entry name" value="TWO-COMPONENT HISTIDINE KINASE"/>
    <property type="match status" value="1"/>
</dbReference>
<dbReference type="CDD" id="cd00082">
    <property type="entry name" value="HisKA"/>
    <property type="match status" value="1"/>
</dbReference>
<dbReference type="InterPro" id="IPR036097">
    <property type="entry name" value="HisK_dim/P_sf"/>
</dbReference>
<dbReference type="InterPro" id="IPR050736">
    <property type="entry name" value="Sensor_HK_Regulatory"/>
</dbReference>
<accession>A0A1J5PTK2</accession>
<dbReference type="InterPro" id="IPR036890">
    <property type="entry name" value="HATPase_C_sf"/>
</dbReference>
<evidence type="ECO:0000313" key="11">
    <source>
        <dbReference type="EMBL" id="OIQ71063.1"/>
    </source>
</evidence>
<evidence type="ECO:0000259" key="9">
    <source>
        <dbReference type="PROSITE" id="PS50112"/>
    </source>
</evidence>
<dbReference type="InterPro" id="IPR013656">
    <property type="entry name" value="PAS_4"/>
</dbReference>
<comment type="caution">
    <text evidence="11">The sequence shown here is derived from an EMBL/GenBank/DDBJ whole genome shotgun (WGS) entry which is preliminary data.</text>
</comment>
<feature type="domain" description="PAS" evidence="9">
    <location>
        <begin position="140"/>
        <end position="210"/>
    </location>
</feature>
<dbReference type="EC" id="2.7.13.3" evidence="2"/>
<dbReference type="InterPro" id="IPR035965">
    <property type="entry name" value="PAS-like_dom_sf"/>
</dbReference>